<organism evidence="1">
    <name type="scientific">freshwater metagenome</name>
    <dbReference type="NCBI Taxonomy" id="449393"/>
    <lineage>
        <taxon>unclassified sequences</taxon>
        <taxon>metagenomes</taxon>
        <taxon>ecological metagenomes</taxon>
    </lineage>
</organism>
<accession>A0A6J6JPB4</accession>
<reference evidence="1" key="1">
    <citation type="submission" date="2020-05" db="EMBL/GenBank/DDBJ databases">
        <authorList>
            <person name="Chiriac C."/>
            <person name="Salcher M."/>
            <person name="Ghai R."/>
            <person name="Kavagutti S V."/>
        </authorList>
    </citation>
    <scope>NUCLEOTIDE SEQUENCE</scope>
</reference>
<evidence type="ECO:0000313" key="1">
    <source>
        <dbReference type="EMBL" id="CAB4638806.1"/>
    </source>
</evidence>
<name>A0A6J6JPB4_9ZZZZ</name>
<dbReference type="AlphaFoldDB" id="A0A6J6JPB4"/>
<proteinExistence type="predicted"/>
<sequence>MPNPPLENIFKHVYSDPHPVVAEQQAWLEGYEASFEEGEQA</sequence>
<dbReference type="EMBL" id="CAEZVM010000066">
    <property type="protein sequence ID" value="CAB4638806.1"/>
    <property type="molecule type" value="Genomic_DNA"/>
</dbReference>
<gene>
    <name evidence="1" type="ORF">UFOPK2032_01116</name>
</gene>
<protein>
    <submittedName>
        <fullName evidence="1">Unannotated protein</fullName>
    </submittedName>
</protein>